<dbReference type="InterPro" id="IPR058483">
    <property type="entry name" value="DUF8170"/>
</dbReference>
<dbReference type="OrthoDB" id="275495at2157"/>
<feature type="region of interest" description="Disordered" evidence="1">
    <location>
        <begin position="1"/>
        <end position="35"/>
    </location>
</feature>
<reference evidence="3" key="1">
    <citation type="submission" date="2016-10" db="EMBL/GenBank/DDBJ databases">
        <authorList>
            <person name="Varghese N."/>
            <person name="Submissions S."/>
        </authorList>
    </citation>
    <scope>NUCLEOTIDE SEQUENCE [LARGE SCALE GENOMIC DNA]</scope>
    <source>
        <strain evidence="3">DSM 22427</strain>
    </source>
</reference>
<evidence type="ECO:0000256" key="1">
    <source>
        <dbReference type="SAM" id="MobiDB-lite"/>
    </source>
</evidence>
<accession>A0A1I6RV84</accession>
<organism evidence="2 3">
    <name type="scientific">Halostagnicola kamekurae</name>
    <dbReference type="NCBI Taxonomy" id="619731"/>
    <lineage>
        <taxon>Archaea</taxon>
        <taxon>Methanobacteriati</taxon>
        <taxon>Methanobacteriota</taxon>
        <taxon>Stenosarchaea group</taxon>
        <taxon>Halobacteria</taxon>
        <taxon>Halobacteriales</taxon>
        <taxon>Natrialbaceae</taxon>
        <taxon>Halostagnicola</taxon>
    </lineage>
</organism>
<name>A0A1I6RV84_9EURY</name>
<protein>
    <submittedName>
        <fullName evidence="2">Uncharacterized protein</fullName>
    </submittedName>
</protein>
<feature type="compositionally biased region" description="Polar residues" evidence="1">
    <location>
        <begin position="1"/>
        <end position="10"/>
    </location>
</feature>
<proteinExistence type="predicted"/>
<dbReference type="Pfam" id="PF26508">
    <property type="entry name" value="DUF8170"/>
    <property type="match status" value="1"/>
</dbReference>
<dbReference type="RefSeq" id="WP_092904489.1">
    <property type="nucleotide sequence ID" value="NZ_FOZS01000002.1"/>
</dbReference>
<evidence type="ECO:0000313" key="2">
    <source>
        <dbReference type="EMBL" id="SFS68614.1"/>
    </source>
</evidence>
<dbReference type="AlphaFoldDB" id="A0A1I6RV84"/>
<sequence length="209" mass="23383">MSNPDESISSAPDDGYLEGVDPDAVREADGTSLSLTPTQHERLKNRLHGEQFDSLRRADGRYLVIGRGGDEGPGARRQRVCDVLEERRSATAFRLEDFGFTSEELELWAPAFDILAGMATHVVGVLEDYDGGHVWELGFLYRQQSHVRDVLWLLKRVYDSESERREKYDNGMAASHLAALEEAAGDHVIRWSDPDDLPEAVSEIPATLE</sequence>
<keyword evidence="3" id="KW-1185">Reference proteome</keyword>
<evidence type="ECO:0000313" key="3">
    <source>
        <dbReference type="Proteomes" id="UP000199199"/>
    </source>
</evidence>
<dbReference type="EMBL" id="FOZS01000002">
    <property type="protein sequence ID" value="SFS68614.1"/>
    <property type="molecule type" value="Genomic_DNA"/>
</dbReference>
<dbReference type="Proteomes" id="UP000199199">
    <property type="component" value="Unassembled WGS sequence"/>
</dbReference>
<gene>
    <name evidence="2" type="ORF">SAMN04488556_2187</name>
</gene>